<comment type="subcellular location">
    <subcellularLocation>
        <location evidence="1">Nucleus</location>
    </subcellularLocation>
</comment>
<comment type="similarity">
    <text evidence="8">Belongs to the TDD superfamily. DTWD1 family.</text>
</comment>
<dbReference type="GO" id="GO:0008033">
    <property type="term" value="P:tRNA processing"/>
    <property type="evidence" value="ECO:0007669"/>
    <property type="project" value="UniProtKB-KW"/>
</dbReference>
<evidence type="ECO:0000256" key="7">
    <source>
        <dbReference type="ARBA" id="ARBA00037050"/>
    </source>
</evidence>
<dbReference type="GO" id="GO:0016432">
    <property type="term" value="F:tRNA-uridine aminocarboxypropyltransferase activity"/>
    <property type="evidence" value="ECO:0007669"/>
    <property type="project" value="UniProtKB-EC"/>
</dbReference>
<evidence type="ECO:0000256" key="5">
    <source>
        <dbReference type="ARBA" id="ARBA00022694"/>
    </source>
</evidence>
<evidence type="ECO:0000256" key="1">
    <source>
        <dbReference type="ARBA" id="ARBA00004123"/>
    </source>
</evidence>
<evidence type="ECO:0000259" key="12">
    <source>
        <dbReference type="SMART" id="SM01144"/>
    </source>
</evidence>
<dbReference type="AlphaFoldDB" id="A0A4P9YXT4"/>
<dbReference type="PANTHER" id="PTHR15627">
    <property type="entry name" value="NATURAL KILLER CELL-SPECIFIC ANTIGEN KLIP1"/>
    <property type="match status" value="1"/>
</dbReference>
<accession>A0A4P9YXT4</accession>
<evidence type="ECO:0000256" key="4">
    <source>
        <dbReference type="ARBA" id="ARBA00022691"/>
    </source>
</evidence>
<keyword evidence="3" id="KW-0808">Transferase</keyword>
<evidence type="ECO:0000256" key="2">
    <source>
        <dbReference type="ARBA" id="ARBA00012386"/>
    </source>
</evidence>
<evidence type="ECO:0000313" key="13">
    <source>
        <dbReference type="EMBL" id="RKP24141.1"/>
    </source>
</evidence>
<dbReference type="OrthoDB" id="660555at2759"/>
<comment type="catalytic activity">
    <reaction evidence="11">
        <text>a uridine in tRNA + S-adenosyl-L-methionine = a 3-[(3S)-3-amino-3-carboxypropyl]uridine in tRNA + S-methyl-5'-thioadenosine + H(+)</text>
        <dbReference type="Rhea" id="RHEA:62432"/>
        <dbReference type="Rhea" id="RHEA-COMP:13339"/>
        <dbReference type="Rhea" id="RHEA-COMP:16092"/>
        <dbReference type="ChEBI" id="CHEBI:15378"/>
        <dbReference type="ChEBI" id="CHEBI:17509"/>
        <dbReference type="ChEBI" id="CHEBI:59789"/>
        <dbReference type="ChEBI" id="CHEBI:65315"/>
        <dbReference type="ChEBI" id="CHEBI:82930"/>
        <dbReference type="EC" id="2.5.1.25"/>
    </reaction>
</comment>
<dbReference type="SMART" id="SM01144">
    <property type="entry name" value="DTW"/>
    <property type="match status" value="1"/>
</dbReference>
<evidence type="ECO:0000313" key="14">
    <source>
        <dbReference type="Proteomes" id="UP000278143"/>
    </source>
</evidence>
<keyword evidence="5" id="KW-0819">tRNA processing</keyword>
<evidence type="ECO:0000256" key="9">
    <source>
        <dbReference type="ARBA" id="ARBA00039242"/>
    </source>
</evidence>
<keyword evidence="4" id="KW-0949">S-adenosyl-L-methionine</keyword>
<dbReference type="EC" id="2.5.1.25" evidence="2"/>
<gene>
    <name evidence="13" type="ORF">SYNPS1DRAFT_17588</name>
</gene>
<dbReference type="EMBL" id="KZ990421">
    <property type="protein sequence ID" value="RKP24141.1"/>
    <property type="molecule type" value="Genomic_DNA"/>
</dbReference>
<keyword evidence="14" id="KW-1185">Reference proteome</keyword>
<dbReference type="InterPro" id="IPR051521">
    <property type="entry name" value="tRNA_Mod/Golgi_Maint"/>
</dbReference>
<dbReference type="GO" id="GO:0005634">
    <property type="term" value="C:nucleus"/>
    <property type="evidence" value="ECO:0007669"/>
    <property type="project" value="UniProtKB-SubCell"/>
</dbReference>
<evidence type="ECO:0000256" key="3">
    <source>
        <dbReference type="ARBA" id="ARBA00022679"/>
    </source>
</evidence>
<evidence type="ECO:0000256" key="8">
    <source>
        <dbReference type="ARBA" id="ARBA00038290"/>
    </source>
</evidence>
<dbReference type="Pfam" id="PF03942">
    <property type="entry name" value="DTW"/>
    <property type="match status" value="1"/>
</dbReference>
<evidence type="ECO:0000256" key="10">
    <source>
        <dbReference type="ARBA" id="ARBA00042508"/>
    </source>
</evidence>
<proteinExistence type="inferred from homology"/>
<organism evidence="13 14">
    <name type="scientific">Syncephalis pseudoplumigaleata</name>
    <dbReference type="NCBI Taxonomy" id="1712513"/>
    <lineage>
        <taxon>Eukaryota</taxon>
        <taxon>Fungi</taxon>
        <taxon>Fungi incertae sedis</taxon>
        <taxon>Zoopagomycota</taxon>
        <taxon>Zoopagomycotina</taxon>
        <taxon>Zoopagomycetes</taxon>
        <taxon>Zoopagales</taxon>
        <taxon>Piptocephalidaceae</taxon>
        <taxon>Syncephalis</taxon>
    </lineage>
</organism>
<sequence>MSAADTNDVLGRLAISSTAILDRIDTRLPCPSCKKSVMYFCYYCHRVVGYDPSEIPCLSLPVQLDIIKHSREKDGKSTAIHAKLLAPAHTTIHAYPEHVPDYPVDGRTLLLFPGEDARSLTDIDAASFDRLVVVDGTWNQAKAMVRYSPVLSRLPRVMIRTEQTLFWRFQNLASDHLATIEAIYYFYREYHKAYATSSYAGEYDNLLYYFKFFYNRIQNEYRRTGKPFTRRYQGDYIKY</sequence>
<dbReference type="InterPro" id="IPR005636">
    <property type="entry name" value="DTW"/>
</dbReference>
<name>A0A4P9YXT4_9FUNG</name>
<evidence type="ECO:0000256" key="11">
    <source>
        <dbReference type="ARBA" id="ARBA00048718"/>
    </source>
</evidence>
<dbReference type="Proteomes" id="UP000278143">
    <property type="component" value="Unassembled WGS sequence"/>
</dbReference>
<comment type="function">
    <text evidence="7">Catalyzes the formation of 3-(3-amino-3-carboxypropyl)uridine (acp3U) at position 20 in the D-loop of several cytoplasmic tRNAs (acp3U(20)).</text>
</comment>
<reference evidence="14" key="1">
    <citation type="journal article" date="2018" name="Nat. Microbiol.">
        <title>Leveraging single-cell genomics to expand the fungal tree of life.</title>
        <authorList>
            <person name="Ahrendt S.R."/>
            <person name="Quandt C.A."/>
            <person name="Ciobanu D."/>
            <person name="Clum A."/>
            <person name="Salamov A."/>
            <person name="Andreopoulos B."/>
            <person name="Cheng J.F."/>
            <person name="Woyke T."/>
            <person name="Pelin A."/>
            <person name="Henrissat B."/>
            <person name="Reynolds N.K."/>
            <person name="Benny G.L."/>
            <person name="Smith M.E."/>
            <person name="James T.Y."/>
            <person name="Grigoriev I.V."/>
        </authorList>
    </citation>
    <scope>NUCLEOTIDE SEQUENCE [LARGE SCALE GENOMIC DNA]</scope>
    <source>
        <strain evidence="14">Benny S71-1</strain>
    </source>
</reference>
<evidence type="ECO:0000256" key="6">
    <source>
        <dbReference type="ARBA" id="ARBA00023242"/>
    </source>
</evidence>
<feature type="domain" description="DTW" evidence="12">
    <location>
        <begin position="37"/>
        <end position="222"/>
    </location>
</feature>
<dbReference type="PANTHER" id="PTHR15627:SF8">
    <property type="entry name" value="TRNA-URIDINE AMINOCARBOXYPROPYLTRANSFERASE 1"/>
    <property type="match status" value="1"/>
</dbReference>
<protein>
    <recommendedName>
        <fullName evidence="9">tRNA-uridine aminocarboxypropyltransferase 1</fullName>
        <ecNumber evidence="2">2.5.1.25</ecNumber>
    </recommendedName>
    <alternativeName>
        <fullName evidence="10">DTW domain-containing protein 1</fullName>
    </alternativeName>
</protein>
<keyword evidence="6" id="KW-0539">Nucleus</keyword>